<dbReference type="PRINTS" id="PR00778">
    <property type="entry name" value="HTHARSR"/>
</dbReference>
<dbReference type="KEGG" id="chn:A605_10365"/>
<dbReference type="CDD" id="cd00090">
    <property type="entry name" value="HTH_ARSR"/>
    <property type="match status" value="1"/>
</dbReference>
<dbReference type="NCBIfam" id="NF033788">
    <property type="entry name" value="HTH_metalloreg"/>
    <property type="match status" value="1"/>
</dbReference>
<dbReference type="SUPFAM" id="SSF46785">
    <property type="entry name" value="Winged helix' DNA-binding domain"/>
    <property type="match status" value="1"/>
</dbReference>
<feature type="compositionally biased region" description="Pro residues" evidence="4">
    <location>
        <begin position="136"/>
        <end position="155"/>
    </location>
</feature>
<gene>
    <name evidence="6" type="ORF">A605_10365</name>
</gene>
<keyword evidence="3" id="KW-0804">Transcription</keyword>
<dbReference type="PROSITE" id="PS50987">
    <property type="entry name" value="HTH_ARSR_2"/>
    <property type="match status" value="1"/>
</dbReference>
<feature type="compositionally biased region" description="Low complexity" evidence="4">
    <location>
        <begin position="119"/>
        <end position="130"/>
    </location>
</feature>
<evidence type="ECO:0000256" key="4">
    <source>
        <dbReference type="SAM" id="MobiDB-lite"/>
    </source>
</evidence>
<dbReference type="InterPro" id="IPR036390">
    <property type="entry name" value="WH_DNA-bd_sf"/>
</dbReference>
<dbReference type="STRING" id="1121362.A605_10365"/>
<feature type="domain" description="HTH arsR-type" evidence="5">
    <location>
        <begin position="4"/>
        <end position="96"/>
    </location>
</feature>
<dbReference type="Gene3D" id="1.10.10.10">
    <property type="entry name" value="Winged helix-like DNA-binding domain superfamily/Winged helix DNA-binding domain"/>
    <property type="match status" value="1"/>
</dbReference>
<evidence type="ECO:0000313" key="7">
    <source>
        <dbReference type="Proteomes" id="UP000011723"/>
    </source>
</evidence>
<name>M1NP03_9CORY</name>
<dbReference type="PANTHER" id="PTHR43132">
    <property type="entry name" value="ARSENICAL RESISTANCE OPERON REPRESSOR ARSR-RELATED"/>
    <property type="match status" value="1"/>
</dbReference>
<dbReference type="EMBL" id="CP003697">
    <property type="protein sequence ID" value="AGF73073.1"/>
    <property type="molecule type" value="Genomic_DNA"/>
</dbReference>
<keyword evidence="2" id="KW-0238">DNA-binding</keyword>
<sequence length="155" mass="17005">MDPLPDLDTATKVIGALDSRLRMEIVLRLSDREHYVHELVVELGKSQPLISQHLRVLKKSGLVDSRRRGREMVYRLIQPVAPEIIELAAHTGVDRPGQLTTVTRIDVPAPPEEQIQRQAVAHTPAAAVAPDLEPQEPIPDPSPAPPKPQSPSDPG</sequence>
<dbReference type="AlphaFoldDB" id="M1NP03"/>
<evidence type="ECO:0000259" key="5">
    <source>
        <dbReference type="PROSITE" id="PS50987"/>
    </source>
</evidence>
<evidence type="ECO:0000313" key="6">
    <source>
        <dbReference type="EMBL" id="AGF73073.1"/>
    </source>
</evidence>
<dbReference type="GO" id="GO:0003677">
    <property type="term" value="F:DNA binding"/>
    <property type="evidence" value="ECO:0007669"/>
    <property type="project" value="UniProtKB-KW"/>
</dbReference>
<protein>
    <submittedName>
        <fullName evidence="6">Cadmium efflux system accessory protein</fullName>
    </submittedName>
</protein>
<dbReference type="GO" id="GO:0003700">
    <property type="term" value="F:DNA-binding transcription factor activity"/>
    <property type="evidence" value="ECO:0007669"/>
    <property type="project" value="InterPro"/>
</dbReference>
<organism evidence="6 7">
    <name type="scientific">Corynebacterium halotolerans YIM 70093 = DSM 44683</name>
    <dbReference type="NCBI Taxonomy" id="1121362"/>
    <lineage>
        <taxon>Bacteria</taxon>
        <taxon>Bacillati</taxon>
        <taxon>Actinomycetota</taxon>
        <taxon>Actinomycetes</taxon>
        <taxon>Mycobacteriales</taxon>
        <taxon>Corynebacteriaceae</taxon>
        <taxon>Corynebacterium</taxon>
    </lineage>
</organism>
<dbReference type="HOGENOM" id="CLU_142742_0_0_11"/>
<accession>M1NP03</accession>
<reference evidence="6 7" key="1">
    <citation type="journal article" date="2012" name="Stand. Genomic Sci.">
        <title>Genome sequence of the halotolerant bacterium Corynebacterium halotolerans type strain YIM 70093(T) (= DSM 44683(T)).</title>
        <authorList>
            <person name="Ruckert C."/>
            <person name="Albersmeier A."/>
            <person name="Al-Dilaimi A."/>
            <person name="Niehaus K."/>
            <person name="Szczepanowski R."/>
            <person name="Kalinowski J."/>
        </authorList>
    </citation>
    <scope>NUCLEOTIDE SEQUENCE [LARGE SCALE GENOMIC DNA]</scope>
    <source>
        <strain evidence="6">YIM 70093</strain>
    </source>
</reference>
<dbReference type="PANTHER" id="PTHR43132:SF2">
    <property type="entry name" value="ARSENICAL RESISTANCE OPERON REPRESSOR ARSR-RELATED"/>
    <property type="match status" value="1"/>
</dbReference>
<dbReference type="PATRIC" id="fig|1121362.3.peg.2098"/>
<proteinExistence type="predicted"/>
<keyword evidence="1" id="KW-0805">Transcription regulation</keyword>
<dbReference type="eggNOG" id="COG0640">
    <property type="taxonomic scope" value="Bacteria"/>
</dbReference>
<dbReference type="SMART" id="SM00418">
    <property type="entry name" value="HTH_ARSR"/>
    <property type="match status" value="1"/>
</dbReference>
<dbReference type="InterPro" id="IPR051011">
    <property type="entry name" value="Metal_resp_trans_reg"/>
</dbReference>
<keyword evidence="7" id="KW-1185">Reference proteome</keyword>
<dbReference type="Pfam" id="PF01022">
    <property type="entry name" value="HTH_5"/>
    <property type="match status" value="1"/>
</dbReference>
<evidence type="ECO:0000256" key="3">
    <source>
        <dbReference type="ARBA" id="ARBA00023163"/>
    </source>
</evidence>
<dbReference type="Proteomes" id="UP000011723">
    <property type="component" value="Chromosome"/>
</dbReference>
<feature type="region of interest" description="Disordered" evidence="4">
    <location>
        <begin position="114"/>
        <end position="155"/>
    </location>
</feature>
<evidence type="ECO:0000256" key="2">
    <source>
        <dbReference type="ARBA" id="ARBA00023125"/>
    </source>
</evidence>
<dbReference type="RefSeq" id="WP_015401489.1">
    <property type="nucleotide sequence ID" value="NC_020302.1"/>
</dbReference>
<evidence type="ECO:0000256" key="1">
    <source>
        <dbReference type="ARBA" id="ARBA00023015"/>
    </source>
</evidence>
<dbReference type="InterPro" id="IPR036388">
    <property type="entry name" value="WH-like_DNA-bd_sf"/>
</dbReference>
<dbReference type="InterPro" id="IPR011991">
    <property type="entry name" value="ArsR-like_HTH"/>
</dbReference>
<dbReference type="InterPro" id="IPR001845">
    <property type="entry name" value="HTH_ArsR_DNA-bd_dom"/>
</dbReference>